<evidence type="ECO:0000313" key="2">
    <source>
        <dbReference type="Proteomes" id="UP001156903"/>
    </source>
</evidence>
<comment type="caution">
    <text evidence="1">The sequence shown here is derived from an EMBL/GenBank/DDBJ whole genome shotgun (WGS) entry which is preliminary data.</text>
</comment>
<evidence type="ECO:0008006" key="3">
    <source>
        <dbReference type="Google" id="ProtNLM"/>
    </source>
</evidence>
<gene>
    <name evidence="1" type="ORF">GCM10007935_02710</name>
</gene>
<dbReference type="EMBL" id="BSPB01000002">
    <property type="protein sequence ID" value="GLS12843.1"/>
    <property type="molecule type" value="Genomic_DNA"/>
</dbReference>
<sequence>MTYQLKLYVPEGASPADTAQAEARFRAALESVLGDAAMVWPVYAAVQRIRMTHGDPPDSEALSVDERTVVELWAQAETAALEAVWGPHRHLDEGGYDIAPASGA</sequence>
<name>A0ABQ6BXD3_9BURK</name>
<dbReference type="RefSeq" id="WP_234264776.1">
    <property type="nucleotide sequence ID" value="NZ_BSPB01000002.1"/>
</dbReference>
<organism evidence="1 2">
    <name type="scientific">Hydrogenophaga electricum</name>
    <dbReference type="NCBI Taxonomy" id="1230953"/>
    <lineage>
        <taxon>Bacteria</taxon>
        <taxon>Pseudomonadati</taxon>
        <taxon>Pseudomonadota</taxon>
        <taxon>Betaproteobacteria</taxon>
        <taxon>Burkholderiales</taxon>
        <taxon>Comamonadaceae</taxon>
        <taxon>Hydrogenophaga</taxon>
    </lineage>
</organism>
<proteinExistence type="predicted"/>
<keyword evidence="2" id="KW-1185">Reference proteome</keyword>
<dbReference type="Proteomes" id="UP001156903">
    <property type="component" value="Unassembled WGS sequence"/>
</dbReference>
<accession>A0ABQ6BXD3</accession>
<evidence type="ECO:0000313" key="1">
    <source>
        <dbReference type="EMBL" id="GLS12843.1"/>
    </source>
</evidence>
<reference evidence="2" key="1">
    <citation type="journal article" date="2019" name="Int. J. Syst. Evol. Microbiol.">
        <title>The Global Catalogue of Microorganisms (GCM) 10K type strain sequencing project: providing services to taxonomists for standard genome sequencing and annotation.</title>
        <authorList>
            <consortium name="The Broad Institute Genomics Platform"/>
            <consortium name="The Broad Institute Genome Sequencing Center for Infectious Disease"/>
            <person name="Wu L."/>
            <person name="Ma J."/>
        </authorList>
    </citation>
    <scope>NUCLEOTIDE SEQUENCE [LARGE SCALE GENOMIC DNA]</scope>
    <source>
        <strain evidence="2">NBRC 109341</strain>
    </source>
</reference>
<protein>
    <recommendedName>
        <fullName evidence="3">DUF4936 domain-containing protein</fullName>
    </recommendedName>
</protein>